<dbReference type="InterPro" id="IPR048469">
    <property type="entry name" value="YchJ-like_M"/>
</dbReference>
<dbReference type="EMBL" id="BAAAPN010000045">
    <property type="protein sequence ID" value="GAA1759148.1"/>
    <property type="molecule type" value="Genomic_DNA"/>
</dbReference>
<organism evidence="2 3">
    <name type="scientific">Nostocoides vanveenii</name>
    <dbReference type="NCBI Taxonomy" id="330835"/>
    <lineage>
        <taxon>Bacteria</taxon>
        <taxon>Bacillati</taxon>
        <taxon>Actinomycetota</taxon>
        <taxon>Actinomycetes</taxon>
        <taxon>Micrococcales</taxon>
        <taxon>Intrasporangiaceae</taxon>
        <taxon>Nostocoides</taxon>
    </lineage>
</organism>
<proteinExistence type="predicted"/>
<name>A0ABN2KL30_9MICO</name>
<dbReference type="Pfam" id="PF02810">
    <property type="entry name" value="SEC-C"/>
    <property type="match status" value="1"/>
</dbReference>
<keyword evidence="3" id="KW-1185">Reference proteome</keyword>
<evidence type="ECO:0000259" key="1">
    <source>
        <dbReference type="Pfam" id="PF17775"/>
    </source>
</evidence>
<dbReference type="InterPro" id="IPR004027">
    <property type="entry name" value="SEC_C_motif"/>
</dbReference>
<evidence type="ECO:0000313" key="2">
    <source>
        <dbReference type="EMBL" id="GAA1759148.1"/>
    </source>
</evidence>
<dbReference type="RefSeq" id="WP_344065132.1">
    <property type="nucleotide sequence ID" value="NZ_BAAAPN010000045.1"/>
</dbReference>
<comment type="caution">
    <text evidence="2">The sequence shown here is derived from an EMBL/GenBank/DDBJ whole genome shotgun (WGS) entry which is preliminary data.</text>
</comment>
<evidence type="ECO:0000313" key="3">
    <source>
        <dbReference type="Proteomes" id="UP001501475"/>
    </source>
</evidence>
<sequence>MTQRRQRAEQAILEVTASGPCPCGTDRTYAACCAAYVIDGTPPPTAEATMRSRYTAYVVGAADHLLRTWHPKSRPCDVDLAAGPEWKRLDVIDVVAGEAGDATGEVAFSAHWRAGDDSGVLRERSTFTRRGGRWMYVSGVTS</sequence>
<dbReference type="SUPFAM" id="SSF54427">
    <property type="entry name" value="NTF2-like"/>
    <property type="match status" value="1"/>
</dbReference>
<dbReference type="Gene3D" id="3.10.450.50">
    <property type="match status" value="1"/>
</dbReference>
<accession>A0ABN2KL30</accession>
<feature type="domain" description="YchJ-like middle NTF2-like" evidence="1">
    <location>
        <begin position="45"/>
        <end position="139"/>
    </location>
</feature>
<dbReference type="Pfam" id="PF17775">
    <property type="entry name" value="YchJ_M-like"/>
    <property type="match status" value="1"/>
</dbReference>
<protein>
    <submittedName>
        <fullName evidence="2">YchJ family protein</fullName>
    </submittedName>
</protein>
<dbReference type="InterPro" id="IPR032710">
    <property type="entry name" value="NTF2-like_dom_sf"/>
</dbReference>
<reference evidence="2 3" key="1">
    <citation type="journal article" date="2019" name="Int. J. Syst. Evol. Microbiol.">
        <title>The Global Catalogue of Microorganisms (GCM) 10K type strain sequencing project: providing services to taxonomists for standard genome sequencing and annotation.</title>
        <authorList>
            <consortium name="The Broad Institute Genomics Platform"/>
            <consortium name="The Broad Institute Genome Sequencing Center for Infectious Disease"/>
            <person name="Wu L."/>
            <person name="Ma J."/>
        </authorList>
    </citation>
    <scope>NUCLEOTIDE SEQUENCE [LARGE SCALE GENOMIC DNA]</scope>
    <source>
        <strain evidence="2 3">JCM 15591</strain>
    </source>
</reference>
<gene>
    <name evidence="2" type="ORF">GCM10009810_18320</name>
</gene>
<dbReference type="Proteomes" id="UP001501475">
    <property type="component" value="Unassembled WGS sequence"/>
</dbReference>